<gene>
    <name evidence="3" type="ORF">Cop2CBH44_31360</name>
</gene>
<name>A0A7G1I0M1_9BACT</name>
<keyword evidence="1" id="KW-0175">Coiled coil</keyword>
<organism evidence="3 4">
    <name type="scientific">Coprobacter secundus subsp. similis</name>
    <dbReference type="NCBI Taxonomy" id="2751153"/>
    <lineage>
        <taxon>Bacteria</taxon>
        <taxon>Pseudomonadati</taxon>
        <taxon>Bacteroidota</taxon>
        <taxon>Bacteroidia</taxon>
        <taxon>Bacteroidales</taxon>
        <taxon>Barnesiellaceae</taxon>
        <taxon>Coprobacter</taxon>
    </lineage>
</organism>
<dbReference type="RefSeq" id="WP_021930075.1">
    <property type="nucleotide sequence ID" value="NZ_AP023322.1"/>
</dbReference>
<feature type="coiled-coil region" evidence="1">
    <location>
        <begin position="536"/>
        <end position="605"/>
    </location>
</feature>
<proteinExistence type="predicted"/>
<accession>A0A7G1I0M1</accession>
<evidence type="ECO:0008006" key="5">
    <source>
        <dbReference type="Google" id="ProtNLM"/>
    </source>
</evidence>
<dbReference type="EMBL" id="AP023322">
    <property type="protein sequence ID" value="BCI64783.1"/>
    <property type="molecule type" value="Genomic_DNA"/>
</dbReference>
<dbReference type="AlphaFoldDB" id="A0A7G1I0M1"/>
<evidence type="ECO:0000313" key="4">
    <source>
        <dbReference type="Proteomes" id="UP000594042"/>
    </source>
</evidence>
<evidence type="ECO:0000313" key="3">
    <source>
        <dbReference type="EMBL" id="BCI64783.1"/>
    </source>
</evidence>
<evidence type="ECO:0000256" key="1">
    <source>
        <dbReference type="SAM" id="Coils"/>
    </source>
</evidence>
<feature type="region of interest" description="Disordered" evidence="2">
    <location>
        <begin position="1"/>
        <end position="35"/>
    </location>
</feature>
<reference evidence="4" key="1">
    <citation type="submission" date="2020-07" db="EMBL/GenBank/DDBJ databases">
        <title>Complete genome sequencing of Coprobacter sp. strain 2CBH44.</title>
        <authorList>
            <person name="Sakamoto M."/>
            <person name="Murakami T."/>
            <person name="Mori H."/>
        </authorList>
    </citation>
    <scope>NUCLEOTIDE SEQUENCE [LARGE SCALE GENOMIC DNA]</scope>
    <source>
        <strain evidence="4">2CBH44</strain>
    </source>
</reference>
<protein>
    <recommendedName>
        <fullName evidence="5">DUF349 domain-containing protein</fullName>
    </recommendedName>
</protein>
<evidence type="ECO:0000256" key="2">
    <source>
        <dbReference type="SAM" id="MobiDB-lite"/>
    </source>
</evidence>
<dbReference type="Proteomes" id="UP000594042">
    <property type="component" value="Chromosome"/>
</dbReference>
<dbReference type="Pfam" id="PF03993">
    <property type="entry name" value="DUF349"/>
    <property type="match status" value="5"/>
</dbReference>
<dbReference type="KEGG" id="copr:Cop2CBH44_31360"/>
<feature type="compositionally biased region" description="Polar residues" evidence="2">
    <location>
        <begin position="1"/>
        <end position="10"/>
    </location>
</feature>
<sequence length="606" mass="71147">MMDSQENLPATENLEPEVPVTAPEQSVAGETSDVKPEVKLTRQEIVDQIKSLVQRPVDEVKDEIDSLKQSYYKLRKAEIEAARKQFEENKDVEDEVFTPEADELEEILKSLLNTFKEKKAAFAEEQERIKEVNLVRKKEILDEIKALTEDSDNINKRYNDFQQLQQSFKEITNIPASAVNDLWKSYQLYVERFYDLLKINKELRDYDFKKNLDQKIALCEAAEALSENEDIIGAFKSLQALHEEWKGIGPVAKELRDELWNRFKAASSVINKRHQQHFESLKEGEQKNEEAKTALCVEIESINTDDLKSFNAWDEKTKEIIALQEQWKTIGFASRKVNNQLFERFRKSCDEFFRKKAEYFKAVKDEMARNLEKKKALCEKAEALKESTEWKSTTDTLIAIQKEWKTIGPVAKKYSDAVWKRFISACDYFFEQKAKQTSSQRQVELENLNQKKEIIAKLNAIDENMETAEATARVRELMAEWNKIGFVPFKEKDKIYKEYQSVLDKHFTRLNMQENRNRLMSYTSTVQQLASSDQAQNKLYREREKLVHNYERLKAELHTYENNMGFLNISSKSGNSMLKEMERKMQQLKDQMQLIIQKIELIDENL</sequence>
<keyword evidence="4" id="KW-1185">Reference proteome</keyword>
<dbReference type="InterPro" id="IPR007139">
    <property type="entry name" value="DUF349"/>
</dbReference>
<feature type="coiled-coil region" evidence="1">
    <location>
        <begin position="101"/>
        <end position="164"/>
    </location>
</feature>